<dbReference type="AlphaFoldDB" id="A0AAV4PXB1"/>
<keyword evidence="2" id="KW-1185">Reference proteome</keyword>
<dbReference type="EMBL" id="BPLR01005176">
    <property type="protein sequence ID" value="GIY00425.1"/>
    <property type="molecule type" value="Genomic_DNA"/>
</dbReference>
<comment type="caution">
    <text evidence="1">The sequence shown here is derived from an EMBL/GenBank/DDBJ whole genome shotgun (WGS) entry which is preliminary data.</text>
</comment>
<protein>
    <submittedName>
        <fullName evidence="1">Uncharacterized protein</fullName>
    </submittedName>
</protein>
<accession>A0AAV4PXB1</accession>
<sequence>MIFSDELTFPPFGMVNRHNLHIWERIVTGPLYLDAGTVHNYHFVDKCDIPEGWGPTVLSLDIRHYLDENFYSDGKGKMDP</sequence>
<reference evidence="1 2" key="1">
    <citation type="submission" date="2021-06" db="EMBL/GenBank/DDBJ databases">
        <title>Caerostris extrusa draft genome.</title>
        <authorList>
            <person name="Kono N."/>
            <person name="Arakawa K."/>
        </authorList>
    </citation>
    <scope>NUCLEOTIDE SEQUENCE [LARGE SCALE GENOMIC DNA]</scope>
</reference>
<dbReference type="Proteomes" id="UP001054945">
    <property type="component" value="Unassembled WGS sequence"/>
</dbReference>
<evidence type="ECO:0000313" key="2">
    <source>
        <dbReference type="Proteomes" id="UP001054945"/>
    </source>
</evidence>
<name>A0AAV4PXB1_CAEEX</name>
<gene>
    <name evidence="1" type="ORF">CEXT_250241</name>
</gene>
<evidence type="ECO:0000313" key="1">
    <source>
        <dbReference type="EMBL" id="GIY00425.1"/>
    </source>
</evidence>
<proteinExistence type="predicted"/>
<organism evidence="1 2">
    <name type="scientific">Caerostris extrusa</name>
    <name type="common">Bark spider</name>
    <name type="synonym">Caerostris bankana</name>
    <dbReference type="NCBI Taxonomy" id="172846"/>
    <lineage>
        <taxon>Eukaryota</taxon>
        <taxon>Metazoa</taxon>
        <taxon>Ecdysozoa</taxon>
        <taxon>Arthropoda</taxon>
        <taxon>Chelicerata</taxon>
        <taxon>Arachnida</taxon>
        <taxon>Araneae</taxon>
        <taxon>Araneomorphae</taxon>
        <taxon>Entelegynae</taxon>
        <taxon>Araneoidea</taxon>
        <taxon>Araneidae</taxon>
        <taxon>Caerostris</taxon>
    </lineage>
</organism>